<dbReference type="Pfam" id="PF12728">
    <property type="entry name" value="HTH_17"/>
    <property type="match status" value="1"/>
</dbReference>
<dbReference type="InterPro" id="IPR010093">
    <property type="entry name" value="SinI_DNA-bd"/>
</dbReference>
<evidence type="ECO:0000313" key="3">
    <source>
        <dbReference type="Proteomes" id="UP000510682"/>
    </source>
</evidence>
<gene>
    <name evidence="2" type="ORF">H0P51_23575</name>
</gene>
<sequence>MTKQPRLLSTVQAADYLGVSTNTIRNYIARGWLTAHRIGPKLLKFDPADLDRVAERVN</sequence>
<feature type="domain" description="Helix-turn-helix" evidence="1">
    <location>
        <begin position="7"/>
        <end position="56"/>
    </location>
</feature>
<accession>A0A7D6DWP5</accession>
<reference evidence="3" key="1">
    <citation type="submission" date="2020-07" db="EMBL/GenBank/DDBJ databases">
        <title>Description of Mycobacterium gordonae subsp. intergordonae subsp.nov. and Mycobacterium gordonae subsp. gordonae subsp. nov.</title>
        <authorList>
            <person name="Yu X."/>
        </authorList>
    </citation>
    <scope>NUCLEOTIDE SEQUENCE [LARGE SCALE GENOMIC DNA]</scope>
    <source>
        <strain evidence="3">24</strain>
    </source>
</reference>
<proteinExistence type="predicted"/>
<dbReference type="InterPro" id="IPR009061">
    <property type="entry name" value="DNA-bd_dom_put_sf"/>
</dbReference>
<dbReference type="NCBIfam" id="TIGR01764">
    <property type="entry name" value="excise"/>
    <property type="match status" value="1"/>
</dbReference>
<reference evidence="3" key="3">
    <citation type="submission" date="2023-07" db="EMBL/GenBank/DDBJ databases">
        <title>Description of Mycobacterium gordonae subsp. intergordonae subsp.nov. and Mycobacterium gordonae subsp. gordonae subsp. nov.</title>
        <authorList>
            <person name="Huang H."/>
        </authorList>
    </citation>
    <scope>NUCLEOTIDE SEQUENCE [LARGE SCALE GENOMIC DNA]</scope>
    <source>
        <strain evidence="3">24</strain>
    </source>
</reference>
<dbReference type="RefSeq" id="WP_180915242.1">
    <property type="nucleotide sequence ID" value="NZ_CP059165.1"/>
</dbReference>
<protein>
    <submittedName>
        <fullName evidence="2">Helix-turn-helix domain-containing protein</fullName>
    </submittedName>
</protein>
<keyword evidence="3" id="KW-1185">Reference proteome</keyword>
<evidence type="ECO:0000313" key="2">
    <source>
        <dbReference type="EMBL" id="QLL06664.1"/>
    </source>
</evidence>
<dbReference type="SUPFAM" id="SSF46955">
    <property type="entry name" value="Putative DNA-binding domain"/>
    <property type="match status" value="1"/>
</dbReference>
<reference evidence="2 3" key="2">
    <citation type="submission" date="2020-07" db="EMBL/GenBank/DDBJ databases">
        <authorList>
            <person name="Yu X."/>
        </authorList>
    </citation>
    <scope>NUCLEOTIDE SEQUENCE [LARGE SCALE GENOMIC DNA]</scope>
    <source>
        <strain evidence="3">24</strain>
    </source>
</reference>
<dbReference type="GO" id="GO:0003677">
    <property type="term" value="F:DNA binding"/>
    <property type="evidence" value="ECO:0007669"/>
    <property type="project" value="InterPro"/>
</dbReference>
<dbReference type="Proteomes" id="UP000510682">
    <property type="component" value="Chromosome"/>
</dbReference>
<dbReference type="Gene3D" id="1.10.1660.10">
    <property type="match status" value="1"/>
</dbReference>
<name>A0A7D6DWP5_9MYCO</name>
<organism evidence="2 3">
    <name type="scientific">Mycobacterium vicinigordonae</name>
    <dbReference type="NCBI Taxonomy" id="1719132"/>
    <lineage>
        <taxon>Bacteria</taxon>
        <taxon>Bacillati</taxon>
        <taxon>Actinomycetota</taxon>
        <taxon>Actinomycetes</taxon>
        <taxon>Mycobacteriales</taxon>
        <taxon>Mycobacteriaceae</taxon>
        <taxon>Mycobacterium</taxon>
    </lineage>
</organism>
<dbReference type="EMBL" id="CP059165">
    <property type="protein sequence ID" value="QLL06664.1"/>
    <property type="molecule type" value="Genomic_DNA"/>
</dbReference>
<dbReference type="KEGG" id="mgor:H0P51_23575"/>
<dbReference type="AlphaFoldDB" id="A0A7D6DWP5"/>
<evidence type="ECO:0000259" key="1">
    <source>
        <dbReference type="Pfam" id="PF12728"/>
    </source>
</evidence>
<dbReference type="InterPro" id="IPR041657">
    <property type="entry name" value="HTH_17"/>
</dbReference>